<dbReference type="GeneTree" id="ENSGT00940000173326"/>
<proteinExistence type="predicted"/>
<protein>
    <recommendedName>
        <fullName evidence="4">Bcl2 modifying factor 2</fullName>
    </recommendedName>
</protein>
<dbReference type="Proteomes" id="UP000694557">
    <property type="component" value="Unassembled WGS sequence"/>
</dbReference>
<accession>A0A8C7JEQ7</accession>
<evidence type="ECO:0000313" key="2">
    <source>
        <dbReference type="Ensembl" id="ENSOKIP00005086580.1"/>
    </source>
</evidence>
<name>A0A8C7JEQ7_ONCKI</name>
<dbReference type="Ensembl" id="ENSOKIT00005092603.1">
    <property type="protein sequence ID" value="ENSOKIP00005086580.1"/>
    <property type="gene ID" value="ENSOKIG00005037760.1"/>
</dbReference>
<evidence type="ECO:0008006" key="4">
    <source>
        <dbReference type="Google" id="ProtNLM"/>
    </source>
</evidence>
<dbReference type="PANTHER" id="PTHR32014:SF2">
    <property type="entry name" value="BCL-2-MODIFYING FACTOR"/>
    <property type="match status" value="1"/>
</dbReference>
<dbReference type="InterPro" id="IPR028192">
    <property type="entry name" value="BMF"/>
</dbReference>
<dbReference type="GO" id="GO:0016459">
    <property type="term" value="C:myosin complex"/>
    <property type="evidence" value="ECO:0007669"/>
    <property type="project" value="TreeGrafter"/>
</dbReference>
<reference evidence="2" key="1">
    <citation type="submission" date="2025-08" db="UniProtKB">
        <authorList>
            <consortium name="Ensembl"/>
        </authorList>
    </citation>
    <scope>IDENTIFICATION</scope>
</reference>
<dbReference type="PANTHER" id="PTHR32014">
    <property type="entry name" value="BCL-2-MODIFYING FACTOR"/>
    <property type="match status" value="1"/>
</dbReference>
<dbReference type="GO" id="GO:0043065">
    <property type="term" value="P:positive regulation of apoptotic process"/>
    <property type="evidence" value="ECO:0007669"/>
    <property type="project" value="TreeGrafter"/>
</dbReference>
<feature type="compositionally biased region" description="Basic and acidic residues" evidence="1">
    <location>
        <begin position="62"/>
        <end position="77"/>
    </location>
</feature>
<dbReference type="AlphaFoldDB" id="A0A8C7JEQ7"/>
<evidence type="ECO:0000256" key="1">
    <source>
        <dbReference type="SAM" id="MobiDB-lite"/>
    </source>
</evidence>
<feature type="region of interest" description="Disordered" evidence="1">
    <location>
        <begin position="62"/>
        <end position="113"/>
    </location>
</feature>
<dbReference type="Pfam" id="PF15185">
    <property type="entry name" value="BMF"/>
    <property type="match status" value="1"/>
</dbReference>
<reference evidence="2" key="2">
    <citation type="submission" date="2025-09" db="UniProtKB">
        <authorList>
            <consortium name="Ensembl"/>
        </authorList>
    </citation>
    <scope>IDENTIFICATION</scope>
</reference>
<evidence type="ECO:0000313" key="3">
    <source>
        <dbReference type="Proteomes" id="UP000694557"/>
    </source>
</evidence>
<keyword evidence="3" id="KW-1185">Reference proteome</keyword>
<dbReference type="GO" id="GO:0010507">
    <property type="term" value="P:negative regulation of autophagy"/>
    <property type="evidence" value="ECO:0007669"/>
    <property type="project" value="TreeGrafter"/>
</dbReference>
<organism evidence="2 3">
    <name type="scientific">Oncorhynchus kisutch</name>
    <name type="common">Coho salmon</name>
    <name type="synonym">Salmo kisutch</name>
    <dbReference type="NCBI Taxonomy" id="8019"/>
    <lineage>
        <taxon>Eukaryota</taxon>
        <taxon>Metazoa</taxon>
        <taxon>Chordata</taxon>
        <taxon>Craniata</taxon>
        <taxon>Vertebrata</taxon>
        <taxon>Euteleostomi</taxon>
        <taxon>Actinopterygii</taxon>
        <taxon>Neopterygii</taxon>
        <taxon>Teleostei</taxon>
        <taxon>Protacanthopterygii</taxon>
        <taxon>Salmoniformes</taxon>
        <taxon>Salmonidae</taxon>
        <taxon>Salmoninae</taxon>
        <taxon>Oncorhynchus</taxon>
    </lineage>
</organism>
<sequence length="232" mass="27153">MRGTCLSVSLSNRLTHTSVSHHFSCLSPVGRLPLRLPMDDEEEDMSLQRPVSQCWGTPFREIKFHDRESRDREDTQDRSTQTSTGPNAIVPRSEGHGIMVPQGHNNNNNFPCGVQDNHQGRILFHGNAGFRLHFPARFEPMDDRGERRNEEEEERRRMEERPEEERVEDSAEARIGRKLREIGDQFHQEHVQLFLRHQRDVLPVWIRLTMALYGFLFNREAPAVPRLRGQER</sequence>
<feature type="region of interest" description="Disordered" evidence="1">
    <location>
        <begin position="141"/>
        <end position="171"/>
    </location>
</feature>
<dbReference type="GO" id="GO:0006915">
    <property type="term" value="P:apoptotic process"/>
    <property type="evidence" value="ECO:0007669"/>
    <property type="project" value="InterPro"/>
</dbReference>